<feature type="non-terminal residue" evidence="2">
    <location>
        <position position="43"/>
    </location>
</feature>
<gene>
    <name evidence="2" type="ORF">S06H3_09828</name>
</gene>
<feature type="coiled-coil region" evidence="1">
    <location>
        <begin position="9"/>
        <end position="36"/>
    </location>
</feature>
<evidence type="ECO:0000256" key="1">
    <source>
        <dbReference type="SAM" id="Coils"/>
    </source>
</evidence>
<dbReference type="AlphaFoldDB" id="X1LEX7"/>
<evidence type="ECO:0000313" key="2">
    <source>
        <dbReference type="EMBL" id="GAI17882.1"/>
    </source>
</evidence>
<sequence length="43" mass="5034">MTIEKKKIIKSIDSKIRNHEKKIRELSEAKNLLLQKTGIEKTV</sequence>
<proteinExistence type="predicted"/>
<accession>X1LEX7</accession>
<reference evidence="2" key="1">
    <citation type="journal article" date="2014" name="Front. Microbiol.">
        <title>High frequency of phylogenetically diverse reductive dehalogenase-homologous genes in deep subseafloor sedimentary metagenomes.</title>
        <authorList>
            <person name="Kawai M."/>
            <person name="Futagami T."/>
            <person name="Toyoda A."/>
            <person name="Takaki Y."/>
            <person name="Nishi S."/>
            <person name="Hori S."/>
            <person name="Arai W."/>
            <person name="Tsubouchi T."/>
            <person name="Morono Y."/>
            <person name="Uchiyama I."/>
            <person name="Ito T."/>
            <person name="Fujiyama A."/>
            <person name="Inagaki F."/>
            <person name="Takami H."/>
        </authorList>
    </citation>
    <scope>NUCLEOTIDE SEQUENCE</scope>
    <source>
        <strain evidence="2">Expedition CK06-06</strain>
    </source>
</reference>
<name>X1LEX7_9ZZZZ</name>
<comment type="caution">
    <text evidence="2">The sequence shown here is derived from an EMBL/GenBank/DDBJ whole genome shotgun (WGS) entry which is preliminary data.</text>
</comment>
<dbReference type="EMBL" id="BARV01004414">
    <property type="protein sequence ID" value="GAI17882.1"/>
    <property type="molecule type" value="Genomic_DNA"/>
</dbReference>
<protein>
    <submittedName>
        <fullName evidence="2">Uncharacterized protein</fullName>
    </submittedName>
</protein>
<keyword evidence="1" id="KW-0175">Coiled coil</keyword>
<organism evidence="2">
    <name type="scientific">marine sediment metagenome</name>
    <dbReference type="NCBI Taxonomy" id="412755"/>
    <lineage>
        <taxon>unclassified sequences</taxon>
        <taxon>metagenomes</taxon>
        <taxon>ecological metagenomes</taxon>
    </lineage>
</organism>